<dbReference type="Proteomes" id="UP001515500">
    <property type="component" value="Chromosome 20"/>
</dbReference>
<feature type="region of interest" description="Disordered" evidence="3">
    <location>
        <begin position="117"/>
        <end position="151"/>
    </location>
</feature>
<feature type="compositionally biased region" description="Basic and acidic residues" evidence="3">
    <location>
        <begin position="671"/>
        <end position="681"/>
    </location>
</feature>
<feature type="compositionally biased region" description="Basic and acidic residues" evidence="3">
    <location>
        <begin position="689"/>
        <end position="731"/>
    </location>
</feature>
<feature type="region of interest" description="Disordered" evidence="3">
    <location>
        <begin position="1207"/>
        <end position="1274"/>
    </location>
</feature>
<feature type="compositionally biased region" description="Low complexity" evidence="3">
    <location>
        <begin position="290"/>
        <end position="303"/>
    </location>
</feature>
<feature type="compositionally biased region" description="Polar residues" evidence="3">
    <location>
        <begin position="1213"/>
        <end position="1222"/>
    </location>
</feature>
<dbReference type="GO" id="GO:0072583">
    <property type="term" value="P:clathrin-dependent endocytosis"/>
    <property type="evidence" value="ECO:0007669"/>
    <property type="project" value="TreeGrafter"/>
</dbReference>
<feature type="compositionally biased region" description="Basic and acidic residues" evidence="3">
    <location>
        <begin position="586"/>
        <end position="619"/>
    </location>
</feature>
<dbReference type="GO" id="GO:0072318">
    <property type="term" value="P:clathrin coat disassembly"/>
    <property type="evidence" value="ECO:0007669"/>
    <property type="project" value="TreeGrafter"/>
</dbReference>
<feature type="compositionally biased region" description="Polar residues" evidence="3">
    <location>
        <begin position="210"/>
        <end position="219"/>
    </location>
</feature>
<sequence>MEDPQAALPAGRPRTRHSRKGASGVAGGAGGMKVDYDDVFGGLPRFSGPAKATRGDEYVEIFGDFAASCSIPFLELPVGFDDVDTGVDPRAPGFDYREIFGGFSGSDFGVSYEELIAGKTPPEDSNGRVPKKTSNRQQASEASNLASQTPDNEFVASVEEDQIIFDLHQSNGGIKKLDMSDHNTNWGGVEGGQSAPLTKHHTIPGYNSVVDASSPNLRSDSIPEVKANDPSLSSDPSDPNGKIADMKQEKISMAASDDASTGSSIIDLKDVKSLSTKSPASEDVSANLQSHSRSSSYHSTTSSGDISFHDPTYVTISEISLRTQPLEVPPPSRPPPKLSNKQSHPKIKIYSSANDAERGSLYRQTSDSWKYYSSSFSKTDAVQGSVKDGSNFFDVEVDASSAAAASAAAMKEAMEQAQAKLKSAKELMGRKRDGFQSRKKLPQHDNINFKERKDVEAAEEVNCCIGDIPQMRFAKDEEKMNDFLKQERQKHTKATKIAIDQAEKETGAGKEQTVQGEKSKSSPYNLEEKTVEQKIDNLTYEQEEKEVDKQESRKHTQDREIAIDQEQNEICAGKKQALQGRKLKSSPHDLEEKAEERKIEDQFYEQKEKEMDKQERQRHTDATKIAINLEENEMHAGKEQALPGQKLKASQYNLEEKTVERKIDDRYCEREKEMDKQERQKHTNVTKTAFDKDEKEMHKQERQKDTKATKIIIHQEEKEAEKQESQKHAKATETAVDQEEKEMYAGKERTLQDKKSVSSQYDLEEKTGEWKIDSQYYELINNNKCRPAQKLSEQECAQKTLKGTKVQNEHVQDCKVVETPNELKKSRKLWAVNEPHVVEKIKVNAETMASREDEIKEILSAIREAHVQEKHPDVQEVADVFSLGEENEKSEDAQEIYPGVVDEIKEDAIKETTCEPHESENVQKIADKTSVVNETGKEFDVLKYSFMPEPGKKFTATQADIPWESFEKRHESSELGCAPEIHEIDSKTDVLLVAEGINTLSMMQESCGSVESKKAVYIDRETNESEENVKLSKAAKGPGEECEIREDCKTTKVPLGYVENAMKMAEAKKVSLENQNKKGKENLQELENDEEHMMESMTENSDESQMMAEADNIEEENEKPKLVQATSDLGKSHNGVNKAQVVCQDPEDFELVSAVNLDRNCNDANADLLVGQQPVNESLEAVRQVRLPESEKKGKLPSLLKVDSESHCMGAVDNSNINSQKTESMKSVGRKRESEREHEKEWAKKLEEKEREREREKDRLAVERATSEAHERALAEARERAERIAVERVTAEARQRALAEAREKAEKASAEALEKSLAEKTSREAKLRAERAAVERATAEARERAVERAIAEKAAAEAREQAERLNGSFRDKIRKDNEALNNLRSSDKGDGGIRIRPGSHDIRHNESQNVGSTQKYSASINHGAAGESALRCKARLERHQRTVERAAKALAEKNMRDILAQREQAERNRLAESLDADVKRWSNGKEGNLRALLSTLQYILGPDSGWQPIPLTEVITAAAAKKAYRRATLCVHPDKLQQRGASIQQKYVCEKVFDLLKEAWNKFNSEER</sequence>
<keyword evidence="4" id="KW-1185">Reference proteome</keyword>
<dbReference type="GO" id="GO:0031982">
    <property type="term" value="C:vesicle"/>
    <property type="evidence" value="ECO:0007669"/>
    <property type="project" value="TreeGrafter"/>
</dbReference>
<feature type="compositionally biased region" description="Polar residues" evidence="3">
    <location>
        <begin position="1407"/>
        <end position="1418"/>
    </location>
</feature>
<feature type="coiled-coil region" evidence="2">
    <location>
        <begin position="1062"/>
        <end position="1100"/>
    </location>
</feature>
<accession>A0AB40AKY4</accession>
<dbReference type="SUPFAM" id="SSF46565">
    <property type="entry name" value="Chaperone J-domain"/>
    <property type="match status" value="1"/>
</dbReference>
<feature type="compositionally biased region" description="Pro residues" evidence="3">
    <location>
        <begin position="327"/>
        <end position="337"/>
    </location>
</feature>
<feature type="compositionally biased region" description="Polar residues" evidence="3">
    <location>
        <begin position="273"/>
        <end position="289"/>
    </location>
</feature>
<reference evidence="5" key="1">
    <citation type="submission" date="2025-08" db="UniProtKB">
        <authorList>
            <consortium name="RefSeq"/>
        </authorList>
    </citation>
    <scope>IDENTIFICATION</scope>
</reference>
<feature type="compositionally biased region" description="Basic and acidic residues" evidence="3">
    <location>
        <begin position="1385"/>
        <end position="1406"/>
    </location>
</feature>
<dbReference type="PANTHER" id="PTHR23172">
    <property type="entry name" value="AUXILIN/CYCLIN G-ASSOCIATED KINASE-RELATED"/>
    <property type="match status" value="1"/>
</dbReference>
<feature type="region of interest" description="Disordered" evidence="3">
    <location>
        <begin position="185"/>
        <end position="304"/>
    </location>
</feature>
<dbReference type="Gene3D" id="1.10.287.110">
    <property type="entry name" value="DnaJ domain"/>
    <property type="match status" value="1"/>
</dbReference>
<feature type="compositionally biased region" description="Basic and acidic residues" evidence="3">
    <location>
        <begin position="741"/>
        <end position="756"/>
    </location>
</feature>
<proteinExistence type="predicted"/>
<feature type="compositionally biased region" description="Polar residues" evidence="3">
    <location>
        <begin position="135"/>
        <end position="151"/>
    </location>
</feature>
<dbReference type="InterPro" id="IPR036869">
    <property type="entry name" value="J_dom_sf"/>
</dbReference>
<keyword evidence="1 2" id="KW-0175">Coiled coil</keyword>
<evidence type="ECO:0000313" key="5">
    <source>
        <dbReference type="RefSeq" id="XP_039115640.1"/>
    </source>
</evidence>
<dbReference type="GO" id="GO:0005737">
    <property type="term" value="C:cytoplasm"/>
    <property type="evidence" value="ECO:0007669"/>
    <property type="project" value="TreeGrafter"/>
</dbReference>
<feature type="region of interest" description="Disordered" evidence="3">
    <location>
        <begin position="323"/>
        <end position="355"/>
    </location>
</feature>
<dbReference type="GeneID" id="120251169"/>
<feature type="compositionally biased region" description="Basic and acidic residues" evidence="3">
    <location>
        <begin position="526"/>
        <end position="535"/>
    </location>
</feature>
<feature type="region of interest" description="Disordered" evidence="3">
    <location>
        <begin position="1"/>
        <end position="30"/>
    </location>
</feature>
<feature type="coiled-coil region" evidence="2">
    <location>
        <begin position="1433"/>
        <end position="1468"/>
    </location>
</feature>
<feature type="compositionally biased region" description="Polar residues" evidence="3">
    <location>
        <begin position="512"/>
        <end position="524"/>
    </location>
</feature>
<protein>
    <submittedName>
        <fullName evidence="5">Auxilin-like protein 1</fullName>
    </submittedName>
</protein>
<dbReference type="PANTHER" id="PTHR23172:SF87">
    <property type="entry name" value="CHAPERONE DNAJ-DOMAIN SUPERFAMILY PROTEIN"/>
    <property type="match status" value="1"/>
</dbReference>
<gene>
    <name evidence="5" type="primary">LOC120251169</name>
</gene>
<evidence type="ECO:0000313" key="4">
    <source>
        <dbReference type="Proteomes" id="UP001515500"/>
    </source>
</evidence>
<feature type="region of interest" description="Disordered" evidence="3">
    <location>
        <begin position="671"/>
        <end position="764"/>
    </location>
</feature>
<dbReference type="GO" id="GO:0030276">
    <property type="term" value="F:clathrin binding"/>
    <property type="evidence" value="ECO:0007669"/>
    <property type="project" value="TreeGrafter"/>
</dbReference>
<name>A0AB40AKY4_DIOCR</name>
<dbReference type="FunFam" id="1.10.287.110:FF:000009">
    <property type="entry name" value="Auxilin-related protein 1"/>
    <property type="match status" value="1"/>
</dbReference>
<feature type="compositionally biased region" description="Low complexity" evidence="3">
    <location>
        <begin position="229"/>
        <end position="239"/>
    </location>
</feature>
<feature type="compositionally biased region" description="Basic and acidic residues" evidence="3">
    <location>
        <begin position="546"/>
        <end position="562"/>
    </location>
</feature>
<feature type="region of interest" description="Disordered" evidence="3">
    <location>
        <begin position="486"/>
        <end position="619"/>
    </location>
</feature>
<feature type="compositionally biased region" description="Basic and acidic residues" evidence="3">
    <location>
        <begin position="1230"/>
        <end position="1274"/>
    </location>
</feature>
<evidence type="ECO:0000256" key="1">
    <source>
        <dbReference type="ARBA" id="ARBA00023054"/>
    </source>
</evidence>
<dbReference type="RefSeq" id="XP_039115640.1">
    <property type="nucleotide sequence ID" value="XM_039259706.1"/>
</dbReference>
<organism evidence="4 5">
    <name type="scientific">Dioscorea cayennensis subsp. rotundata</name>
    <name type="common">White Guinea yam</name>
    <name type="synonym">Dioscorea rotundata</name>
    <dbReference type="NCBI Taxonomy" id="55577"/>
    <lineage>
        <taxon>Eukaryota</taxon>
        <taxon>Viridiplantae</taxon>
        <taxon>Streptophyta</taxon>
        <taxon>Embryophyta</taxon>
        <taxon>Tracheophyta</taxon>
        <taxon>Spermatophyta</taxon>
        <taxon>Magnoliopsida</taxon>
        <taxon>Liliopsida</taxon>
        <taxon>Dioscoreales</taxon>
        <taxon>Dioscoreaceae</taxon>
        <taxon>Dioscorea</taxon>
    </lineage>
</organism>
<feature type="region of interest" description="Disordered" evidence="3">
    <location>
        <begin position="1380"/>
        <end position="1418"/>
    </location>
</feature>
<evidence type="ECO:0000256" key="3">
    <source>
        <dbReference type="SAM" id="MobiDB-lite"/>
    </source>
</evidence>
<evidence type="ECO:0000256" key="2">
    <source>
        <dbReference type="SAM" id="Coils"/>
    </source>
</evidence>